<evidence type="ECO:0000313" key="2">
    <source>
        <dbReference type="EMBL" id="SFQ09425.1"/>
    </source>
</evidence>
<keyword evidence="3" id="KW-1185">Reference proteome</keyword>
<dbReference type="GO" id="GO:0016758">
    <property type="term" value="F:hexosyltransferase activity"/>
    <property type="evidence" value="ECO:0007669"/>
    <property type="project" value="UniProtKB-ARBA"/>
</dbReference>
<dbReference type="EMBL" id="FOXO01000018">
    <property type="protein sequence ID" value="SFQ09425.1"/>
    <property type="molecule type" value="Genomic_DNA"/>
</dbReference>
<dbReference type="InterPro" id="IPR029044">
    <property type="entry name" value="Nucleotide-diphossugar_trans"/>
</dbReference>
<dbReference type="PANTHER" id="PTHR22916">
    <property type="entry name" value="GLYCOSYLTRANSFERASE"/>
    <property type="match status" value="1"/>
</dbReference>
<sequence length="483" mass="54956">MGIKNAAKKTIAYAKRNGAKAAFFAAIERLSENRKEKYTYNELSEAVLNEQKQEYKVLAETGGALRFSIVVPLFNTPEKYLCQMIDSVVAQTYGNWELVLADASPVESDLVKKYMKEDPRIKYYHLGANEGISENTNRGIEKAVGDYIGLLDHDDLLTPDALYEVSRVIKKSMSRNHLTQFQTCPIRLIYSDEDKFDDHKNLYYEHHQKPSFNLDYLLSNNYICHFTVMRADIIKRLKFRKKYDGAQDFDLVLRACLEATLSMPMATDQIAHIDKVLYHWRCHKGSTASNPASKMYAYEAGKIAIGDALRKYGVEAEIAKLPHLGFYRVNYSEDIFFQRKDIGCVGGKLINKKGRVAGGIYQKDGTSVFNGLPVGYSGGLQHKAVVQQDCYAVDIRCMALRPEFAQSFKDIAGFEYEDTFSDLQKDVADTGLDSVQADRKAAYLEKINSLTEEEILKINLKIGEEMKRHGLRVMWDPQIVRKI</sequence>
<protein>
    <submittedName>
        <fullName evidence="2">Glycosyl transferase family 2</fullName>
    </submittedName>
</protein>
<evidence type="ECO:0000313" key="3">
    <source>
        <dbReference type="Proteomes" id="UP000182624"/>
    </source>
</evidence>
<evidence type="ECO:0000259" key="1">
    <source>
        <dbReference type="Pfam" id="PF00535"/>
    </source>
</evidence>
<dbReference type="Pfam" id="PF00535">
    <property type="entry name" value="Glycos_transf_2"/>
    <property type="match status" value="1"/>
</dbReference>
<dbReference type="Proteomes" id="UP000182624">
    <property type="component" value="Unassembled WGS sequence"/>
</dbReference>
<name>A0A1I5VPK7_9FIRM</name>
<dbReference type="Gene3D" id="3.90.550.10">
    <property type="entry name" value="Spore Coat Polysaccharide Biosynthesis Protein SpsA, Chain A"/>
    <property type="match status" value="1"/>
</dbReference>
<dbReference type="AlphaFoldDB" id="A0A1I5VPK7"/>
<gene>
    <name evidence="2" type="ORF">SAMN04487928_11850</name>
</gene>
<dbReference type="CDD" id="cd04184">
    <property type="entry name" value="GT2_RfbC_Mx_like"/>
    <property type="match status" value="1"/>
</dbReference>
<keyword evidence="2" id="KW-0808">Transferase</keyword>
<dbReference type="PANTHER" id="PTHR22916:SF3">
    <property type="entry name" value="UDP-GLCNAC:BETAGAL BETA-1,3-N-ACETYLGLUCOSAMINYLTRANSFERASE-LIKE PROTEIN 1"/>
    <property type="match status" value="1"/>
</dbReference>
<accession>A0A1I5VPK7</accession>
<organism evidence="2 3">
    <name type="scientific">Butyrivibrio proteoclasticus</name>
    <dbReference type="NCBI Taxonomy" id="43305"/>
    <lineage>
        <taxon>Bacteria</taxon>
        <taxon>Bacillati</taxon>
        <taxon>Bacillota</taxon>
        <taxon>Clostridia</taxon>
        <taxon>Lachnospirales</taxon>
        <taxon>Lachnospiraceae</taxon>
        <taxon>Butyrivibrio</taxon>
    </lineage>
</organism>
<dbReference type="OrthoDB" id="9179784at2"/>
<reference evidence="3" key="1">
    <citation type="submission" date="2016-10" db="EMBL/GenBank/DDBJ databases">
        <authorList>
            <person name="Varghese N."/>
            <person name="Submissions S."/>
        </authorList>
    </citation>
    <scope>NUCLEOTIDE SEQUENCE [LARGE SCALE GENOMIC DNA]</scope>
    <source>
        <strain evidence="3">P18</strain>
    </source>
</reference>
<feature type="domain" description="Glycosyltransferase 2-like" evidence="1">
    <location>
        <begin position="68"/>
        <end position="236"/>
    </location>
</feature>
<dbReference type="SUPFAM" id="SSF53448">
    <property type="entry name" value="Nucleotide-diphospho-sugar transferases"/>
    <property type="match status" value="1"/>
</dbReference>
<dbReference type="RefSeq" id="WP_074889106.1">
    <property type="nucleotide sequence ID" value="NZ_FOXO01000018.1"/>
</dbReference>
<proteinExistence type="predicted"/>
<dbReference type="InterPro" id="IPR001173">
    <property type="entry name" value="Glyco_trans_2-like"/>
</dbReference>